<keyword evidence="1" id="KW-0472">Membrane</keyword>
<evidence type="ECO:0008006" key="5">
    <source>
        <dbReference type="Google" id="ProtNLM"/>
    </source>
</evidence>
<evidence type="ECO:0000256" key="2">
    <source>
        <dbReference type="SAM" id="SignalP"/>
    </source>
</evidence>
<evidence type="ECO:0000313" key="4">
    <source>
        <dbReference type="Proteomes" id="UP000008850"/>
    </source>
</evidence>
<keyword evidence="1" id="KW-0812">Transmembrane</keyword>
<keyword evidence="4" id="KW-1185">Reference proteome</keyword>
<dbReference type="Pfam" id="PF09608">
    <property type="entry name" value="Alph_Pro_TM"/>
    <property type="match status" value="1"/>
</dbReference>
<dbReference type="PATRIC" id="fig|1082931.4.peg.1231"/>
<keyword evidence="1" id="KW-1133">Transmembrane helix</keyword>
<dbReference type="EMBL" id="CP003075">
    <property type="protein sequence ID" value="AEQ51276.1"/>
    <property type="molecule type" value="Genomic_DNA"/>
</dbReference>
<evidence type="ECO:0000256" key="1">
    <source>
        <dbReference type="SAM" id="Phobius"/>
    </source>
</evidence>
<gene>
    <name evidence="3" type="ordered locus">KKY_1248</name>
</gene>
<feature type="transmembrane region" description="Helical" evidence="1">
    <location>
        <begin position="230"/>
        <end position="251"/>
    </location>
</feature>
<dbReference type="KEGG" id="phl:KKY_1248"/>
<accession>G4R7E0</accession>
<dbReference type="InterPro" id="IPR019088">
    <property type="entry name" value="CHP02186-rel_TM"/>
</dbReference>
<dbReference type="HOGENOM" id="CLU_068410_0_0_5"/>
<sequence length="253" mass="26895">MMRLIFAAIAVAFSAFSTAGAAHAQGVVFANSDPLVTIHSTFTGQTITLFGNIEPGSGSVPEAGPYDVMVLVRGPASDRVIRIKERQFGLVLNADQAIYRDLPGYYAILASRPFDQILSAGMRADPRTALSSLVARARSVGDGERFDAELIRMMEEAGLFIEAERGVAFLSSTTFTTRILLPSSVPNGSYLAQVLVVADGELVGSGSTTFSVRTQGFERFLSRAATTSPFLYGLAAVLTAIGTGWLGGVLFKR</sequence>
<proteinExistence type="predicted"/>
<feature type="signal peptide" evidence="2">
    <location>
        <begin position="1"/>
        <end position="24"/>
    </location>
</feature>
<dbReference type="eggNOG" id="ENOG50315WQ">
    <property type="taxonomic scope" value="Bacteria"/>
</dbReference>
<dbReference type="AlphaFoldDB" id="G4R7E0"/>
<name>G4R7E0_PELHB</name>
<dbReference type="RefSeq" id="WP_014130425.1">
    <property type="nucleotide sequence ID" value="NC_016078.1"/>
</dbReference>
<feature type="chain" id="PRO_5003467470" description="Transmembrane protein" evidence="2">
    <location>
        <begin position="25"/>
        <end position="253"/>
    </location>
</feature>
<dbReference type="STRING" id="1082931.KKY_1248"/>
<reference evidence="3 4" key="1">
    <citation type="journal article" date="2012" name="J. Bacteriol.">
        <title>Complete genome sequence of Pelagibacterium halotolerans B2T.</title>
        <authorList>
            <person name="Huo Y.Y."/>
            <person name="Cheng H."/>
            <person name="Han X.F."/>
            <person name="Jiang X.W."/>
            <person name="Sun C."/>
            <person name="Zhang X.Q."/>
            <person name="Zhu X.F."/>
            <person name="Liu Y.F."/>
            <person name="Li P.F."/>
            <person name="Ni P.X."/>
            <person name="Wu M."/>
        </authorList>
    </citation>
    <scope>NUCLEOTIDE SEQUENCE [LARGE SCALE GENOMIC DNA]</scope>
    <source>
        <strain evidence="4">DSM 22347 / JCM 15775 / CGMCC 1.7692 / B2</strain>
    </source>
</reference>
<protein>
    <recommendedName>
        <fullName evidence="5">Transmembrane protein</fullName>
    </recommendedName>
</protein>
<dbReference type="Proteomes" id="UP000008850">
    <property type="component" value="Chromosome"/>
</dbReference>
<organism evidence="3 4">
    <name type="scientific">Pelagibacterium halotolerans (strain DSM 22347 / JCM 15775 / CGMCC 1.7692 / B2)</name>
    <dbReference type="NCBI Taxonomy" id="1082931"/>
    <lineage>
        <taxon>Bacteria</taxon>
        <taxon>Pseudomonadati</taxon>
        <taxon>Pseudomonadota</taxon>
        <taxon>Alphaproteobacteria</taxon>
        <taxon>Hyphomicrobiales</taxon>
        <taxon>Devosiaceae</taxon>
        <taxon>Pelagibacterium</taxon>
    </lineage>
</organism>
<keyword evidence="2" id="KW-0732">Signal</keyword>
<evidence type="ECO:0000313" key="3">
    <source>
        <dbReference type="EMBL" id="AEQ51276.1"/>
    </source>
</evidence>